<name>A0ABQ9X925_9EUKA</name>
<evidence type="ECO:0000313" key="2">
    <source>
        <dbReference type="EMBL" id="KAK2947748.1"/>
    </source>
</evidence>
<feature type="compositionally biased region" description="Basic and acidic residues" evidence="1">
    <location>
        <begin position="229"/>
        <end position="255"/>
    </location>
</feature>
<feature type="compositionally biased region" description="Basic and acidic residues" evidence="1">
    <location>
        <begin position="262"/>
        <end position="281"/>
    </location>
</feature>
<feature type="compositionally biased region" description="Polar residues" evidence="1">
    <location>
        <begin position="175"/>
        <end position="185"/>
    </location>
</feature>
<comment type="caution">
    <text evidence="2">The sequence shown here is derived from an EMBL/GenBank/DDBJ whole genome shotgun (WGS) entry which is preliminary data.</text>
</comment>
<feature type="compositionally biased region" description="Basic and acidic residues" evidence="1">
    <location>
        <begin position="355"/>
        <end position="366"/>
    </location>
</feature>
<feature type="compositionally biased region" description="Basic and acidic residues" evidence="1">
    <location>
        <begin position="709"/>
        <end position="723"/>
    </location>
</feature>
<reference evidence="2 3" key="1">
    <citation type="journal article" date="2022" name="bioRxiv">
        <title>Genomics of Preaxostyla Flagellates Illuminates Evolutionary Transitions and the Path Towards Mitochondrial Loss.</title>
        <authorList>
            <person name="Novak L.V.F."/>
            <person name="Treitli S.C."/>
            <person name="Pyrih J."/>
            <person name="Halakuc P."/>
            <person name="Pipaliya S.V."/>
            <person name="Vacek V."/>
            <person name="Brzon O."/>
            <person name="Soukal P."/>
            <person name="Eme L."/>
            <person name="Dacks J.B."/>
            <person name="Karnkowska A."/>
            <person name="Elias M."/>
            <person name="Hampl V."/>
        </authorList>
    </citation>
    <scope>NUCLEOTIDE SEQUENCE [LARGE SCALE GENOMIC DNA]</scope>
    <source>
        <strain evidence="2">NAU3</strain>
        <tissue evidence="2">Gut</tissue>
    </source>
</reference>
<sequence length="723" mass="79799">MADSALPITNHPSYECTEDTLIAGTAEMKKAVGIPTQMEFQLTESEGWRRTRERALSGAVQLMLASMAITADVLKSLGNSPEDCERKEELGQSLALMIDAATRADSSKYINATSEGLSATTARRDPVGEARHAQSAGPAPSSKHFTTVEQQLFRERGEEQHPRERKQLMAEARHQTATGATTQAIHSDERWRERTGMEKDPTVAGRLGNEETLQDNRISHQSTSSLHHNQPDTHITHQPKPPDHITGRLLERVGEVRSGTADSRRGSIPLDRRGGEEENRGSDMGTPISRGRKEERGLRGATEGRAGDRMREGGEEGGGGTVSTDVRYSQEERVVPEDSRRHRSQRAHHRQTFPDGRDSDGWGGHEARRLVNKPGCHIGLQPHPCGREAGKVFVLSIPRSVLSVYRDAVRSCDGSKDVHQGDEDSGSTVEEGAWDEGGPLLGRYLALREQARREREEDETSGRVFGETGLRAGGGEVRDGAEANDHVPRVEDRLQQSLDSTDTRQKGEVGEGTEAVQGTCAEVQKGEDETSGTFDWRTELRKNHVSTGRIVSEQAHGDKGQRSEERGMVRRTADVEEGVGGVAVLGSDSEEEQASPPSQPPSPGSHRNGRMRSWMGSVRENLGRKFQFLRDVERENEGDVDQCERDGGCREGTEESQVVVGIEEDQVRQPEDGQYIGNVQYQERESREETCWSDEVSLQKTGEDGVEDCPSRTHQRDREHDGG</sequence>
<feature type="compositionally biased region" description="Basic and acidic residues" evidence="1">
    <location>
        <begin position="328"/>
        <end position="340"/>
    </location>
</feature>
<feature type="compositionally biased region" description="Basic and acidic residues" evidence="1">
    <location>
        <begin position="635"/>
        <end position="653"/>
    </location>
</feature>
<proteinExistence type="predicted"/>
<dbReference type="Proteomes" id="UP001281761">
    <property type="component" value="Unassembled WGS sequence"/>
</dbReference>
<evidence type="ECO:0000313" key="3">
    <source>
        <dbReference type="Proteomes" id="UP001281761"/>
    </source>
</evidence>
<evidence type="ECO:0000256" key="1">
    <source>
        <dbReference type="SAM" id="MobiDB-lite"/>
    </source>
</evidence>
<feature type="compositionally biased region" description="Basic and acidic residues" evidence="1">
    <location>
        <begin position="476"/>
        <end position="494"/>
    </location>
</feature>
<feature type="compositionally biased region" description="Basic and acidic residues" evidence="1">
    <location>
        <begin position="305"/>
        <end position="314"/>
    </location>
</feature>
<feature type="compositionally biased region" description="Basic and acidic residues" evidence="1">
    <location>
        <begin position="122"/>
        <end position="132"/>
    </location>
</feature>
<accession>A0ABQ9X925</accession>
<feature type="region of interest" description="Disordered" evidence="1">
    <location>
        <begin position="412"/>
        <end position="436"/>
    </location>
</feature>
<feature type="region of interest" description="Disordered" evidence="1">
    <location>
        <begin position="635"/>
        <end position="723"/>
    </location>
</feature>
<feature type="region of interest" description="Disordered" evidence="1">
    <location>
        <begin position="452"/>
        <end position="611"/>
    </location>
</feature>
<gene>
    <name evidence="2" type="ORF">BLNAU_17348</name>
</gene>
<keyword evidence="3" id="KW-1185">Reference proteome</keyword>
<feature type="compositionally biased region" description="Basic residues" evidence="1">
    <location>
        <begin position="341"/>
        <end position="351"/>
    </location>
</feature>
<organism evidence="2 3">
    <name type="scientific">Blattamonas nauphoetae</name>
    <dbReference type="NCBI Taxonomy" id="2049346"/>
    <lineage>
        <taxon>Eukaryota</taxon>
        <taxon>Metamonada</taxon>
        <taxon>Preaxostyla</taxon>
        <taxon>Oxymonadida</taxon>
        <taxon>Blattamonas</taxon>
    </lineage>
</organism>
<feature type="compositionally biased region" description="Polar residues" evidence="1">
    <location>
        <begin position="215"/>
        <end position="228"/>
    </location>
</feature>
<feature type="compositionally biased region" description="Basic and acidic residues" evidence="1">
    <location>
        <begin position="412"/>
        <end position="422"/>
    </location>
</feature>
<feature type="region of interest" description="Disordered" evidence="1">
    <location>
        <begin position="113"/>
        <end position="366"/>
    </location>
</feature>
<feature type="compositionally biased region" description="Basic and acidic residues" evidence="1">
    <location>
        <begin position="555"/>
        <end position="574"/>
    </location>
</feature>
<feature type="compositionally biased region" description="Basic and acidic residues" evidence="1">
    <location>
        <begin position="152"/>
        <end position="174"/>
    </location>
</feature>
<feature type="compositionally biased region" description="Basic and acidic residues" evidence="1">
    <location>
        <begin position="186"/>
        <end position="201"/>
    </location>
</feature>
<protein>
    <submittedName>
        <fullName evidence="2">Uncharacterized protein</fullName>
    </submittedName>
</protein>
<dbReference type="EMBL" id="JARBJD010000192">
    <property type="protein sequence ID" value="KAK2947748.1"/>
    <property type="molecule type" value="Genomic_DNA"/>
</dbReference>